<keyword evidence="3" id="KW-1185">Reference proteome</keyword>
<proteinExistence type="predicted"/>
<dbReference type="RefSeq" id="WP_220333667.1">
    <property type="nucleotide sequence ID" value="NZ_JAEUAK010000002.1"/>
</dbReference>
<evidence type="ECO:0000313" key="3">
    <source>
        <dbReference type="Proteomes" id="UP000717752"/>
    </source>
</evidence>
<evidence type="ECO:0000313" key="2">
    <source>
        <dbReference type="EMBL" id="MBW9052214.1"/>
    </source>
</evidence>
<dbReference type="Proteomes" id="UP000717752">
    <property type="component" value="Unassembled WGS sequence"/>
</dbReference>
<feature type="region of interest" description="Disordered" evidence="1">
    <location>
        <begin position="21"/>
        <end position="46"/>
    </location>
</feature>
<reference evidence="2 3" key="1">
    <citation type="journal article" date="2021" name="MBio">
        <title>Poor Competitiveness of Bradyrhizobium in Pigeon Pea Root Colonization in Indian Soils.</title>
        <authorList>
            <person name="Chalasani D."/>
            <person name="Basu A."/>
            <person name="Pullabhotla S.V.S.R.N."/>
            <person name="Jorrin B."/>
            <person name="Neal A.L."/>
            <person name="Poole P.S."/>
            <person name="Podile A.R."/>
            <person name="Tkacz A."/>
        </authorList>
    </citation>
    <scope>NUCLEOTIDE SEQUENCE [LARGE SCALE GENOMIC DNA]</scope>
    <source>
        <strain evidence="2 3">HU56</strain>
    </source>
</reference>
<sequence>MLQKVQQPVVDFTPYGDSYQRLNPHLSGQTRGFESRMTSALSGKSGDDSIVIDMRRQKLTMMIDSLKSLRSSIEDRPWIEKAIAEAEAQLESPIPCRH</sequence>
<organism evidence="2 3">
    <name type="scientific">Rhizobium mesosinicum</name>
    <dbReference type="NCBI Taxonomy" id="335017"/>
    <lineage>
        <taxon>Bacteria</taxon>
        <taxon>Pseudomonadati</taxon>
        <taxon>Pseudomonadota</taxon>
        <taxon>Alphaproteobacteria</taxon>
        <taxon>Hyphomicrobiales</taxon>
        <taxon>Rhizobiaceae</taxon>
        <taxon>Rhizobium/Agrobacterium group</taxon>
        <taxon>Rhizobium</taxon>
    </lineage>
</organism>
<gene>
    <name evidence="2" type="ORF">JNB85_07260</name>
</gene>
<feature type="compositionally biased region" description="Polar residues" evidence="1">
    <location>
        <begin position="26"/>
        <end position="42"/>
    </location>
</feature>
<dbReference type="EMBL" id="JAEUAK010000002">
    <property type="protein sequence ID" value="MBW9052214.1"/>
    <property type="molecule type" value="Genomic_DNA"/>
</dbReference>
<comment type="caution">
    <text evidence="2">The sequence shown here is derived from an EMBL/GenBank/DDBJ whole genome shotgun (WGS) entry which is preliminary data.</text>
</comment>
<evidence type="ECO:0000256" key="1">
    <source>
        <dbReference type="SAM" id="MobiDB-lite"/>
    </source>
</evidence>
<name>A0ABS7GQJ7_9HYPH</name>
<accession>A0ABS7GQJ7</accession>
<protein>
    <submittedName>
        <fullName evidence="2">Uncharacterized protein</fullName>
    </submittedName>
</protein>